<dbReference type="AlphaFoldDB" id="A0A1B6DYF6"/>
<accession>A0A1B6DYF6</accession>
<name>A0A1B6DYF6_9HEMI</name>
<keyword evidence="2" id="KW-0472">Membrane</keyword>
<organism evidence="4">
    <name type="scientific">Clastoptera arizonana</name>
    <name type="common">Arizona spittle bug</name>
    <dbReference type="NCBI Taxonomy" id="38151"/>
    <lineage>
        <taxon>Eukaryota</taxon>
        <taxon>Metazoa</taxon>
        <taxon>Ecdysozoa</taxon>
        <taxon>Arthropoda</taxon>
        <taxon>Hexapoda</taxon>
        <taxon>Insecta</taxon>
        <taxon>Pterygota</taxon>
        <taxon>Neoptera</taxon>
        <taxon>Paraneoptera</taxon>
        <taxon>Hemiptera</taxon>
        <taxon>Auchenorrhyncha</taxon>
        <taxon>Cercopoidea</taxon>
        <taxon>Clastopteridae</taxon>
        <taxon>Clastoptera</taxon>
    </lineage>
</organism>
<dbReference type="EMBL" id="GEDC01012826">
    <property type="protein sequence ID" value="JAS24472.1"/>
    <property type="molecule type" value="Transcribed_RNA"/>
</dbReference>
<feature type="transmembrane region" description="Helical" evidence="2">
    <location>
        <begin position="140"/>
        <end position="160"/>
    </location>
</feature>
<gene>
    <name evidence="4" type="ORF">g.24847</name>
    <name evidence="3" type="ORF">g.24849</name>
</gene>
<evidence type="ECO:0000256" key="2">
    <source>
        <dbReference type="SAM" id="Phobius"/>
    </source>
</evidence>
<evidence type="ECO:0000313" key="3">
    <source>
        <dbReference type="EMBL" id="JAS24472.1"/>
    </source>
</evidence>
<keyword evidence="2" id="KW-0812">Transmembrane</keyword>
<evidence type="ECO:0000256" key="1">
    <source>
        <dbReference type="SAM" id="MobiDB-lite"/>
    </source>
</evidence>
<feature type="compositionally biased region" description="Basic residues" evidence="1">
    <location>
        <begin position="398"/>
        <end position="407"/>
    </location>
</feature>
<proteinExistence type="predicted"/>
<dbReference type="EMBL" id="GEDC01006590">
    <property type="protein sequence ID" value="JAS30708.1"/>
    <property type="molecule type" value="Transcribed_RNA"/>
</dbReference>
<evidence type="ECO:0000313" key="4">
    <source>
        <dbReference type="EMBL" id="JAS30708.1"/>
    </source>
</evidence>
<keyword evidence="2" id="KW-1133">Transmembrane helix</keyword>
<protein>
    <submittedName>
        <fullName evidence="4">Uncharacterized protein</fullName>
    </submittedName>
</protein>
<sequence>MDGAYKAIAIMSKSIRSNMESISESDSELSDSWNIVQKDNFLEDSNLLQSETSLEDYNSKNVLNDNQYGVNQESSDEDSVEVIDYDDLENSLISYAVIEENNRGCPEKTQETIKSKNDNHRIDNIEMRNYFLEKIKECVFSRYFSCVMILLFAIIFRLLLNGDSKNQLNSEELQIISGLSNDILSKENEVESYKNTKSYTNSKYKTNIKENNVMKIEDISNLKNNEDKIYSLTQTVNSNNLSFKNLIQCKDGDSIYVSNQEHSHEFFSLNIKKMFKVICDLNLSRHSKDKLQVSIILFDSLLEVLNKIESENVENISPYLNLKEQTLESSQSKWKEIENIITKSVDRLSNNLYQNIKTLENNIKTHWCQEKKINNNQHKSFHECKKKEKMRNKVIRAKQPKKTKHKGDKNSNYKSNKFKNKSNYKKNYKIRLISDKNMQEKKYKTDKLLKSNSNVKRFYKNLSKENTKVKYSNESENKLYLKKKEQKSKRTNRIAEKDYSKNDLKKLKNNVNTIFLKKAENFNKSKKCTYEYAYHPKENVSKELNFTKKEEIEDKFFINGEWFINLGEARSKVRWNHHRSDWLFDRAQGRRKKMEISYWLFQRAWAREQCRQNPKLIWCRSTVIPFNTQST</sequence>
<feature type="region of interest" description="Disordered" evidence="1">
    <location>
        <begin position="398"/>
        <end position="419"/>
    </location>
</feature>
<reference evidence="4" key="1">
    <citation type="submission" date="2015-12" db="EMBL/GenBank/DDBJ databases">
        <title>De novo transcriptome assembly of four potential Pierce s Disease insect vectors from Arizona vineyards.</title>
        <authorList>
            <person name="Tassone E.E."/>
        </authorList>
    </citation>
    <scope>NUCLEOTIDE SEQUENCE</scope>
</reference>